<organism evidence="6 7">
    <name type="scientific">Labrys monachus</name>
    <dbReference type="NCBI Taxonomy" id="217067"/>
    <lineage>
        <taxon>Bacteria</taxon>
        <taxon>Pseudomonadati</taxon>
        <taxon>Pseudomonadota</taxon>
        <taxon>Alphaproteobacteria</taxon>
        <taxon>Hyphomicrobiales</taxon>
        <taxon>Xanthobacteraceae</taxon>
        <taxon>Labrys</taxon>
    </lineage>
</organism>
<accession>A0ABU0FCU8</accession>
<evidence type="ECO:0000256" key="2">
    <source>
        <dbReference type="ARBA" id="ARBA00022692"/>
    </source>
</evidence>
<dbReference type="EMBL" id="JAUSVK010000001">
    <property type="protein sequence ID" value="MDQ0392361.1"/>
    <property type="molecule type" value="Genomic_DNA"/>
</dbReference>
<dbReference type="Pfam" id="PF04172">
    <property type="entry name" value="LrgB"/>
    <property type="match status" value="1"/>
</dbReference>
<dbReference type="PANTHER" id="PTHR30249:SF0">
    <property type="entry name" value="PLASTIDAL GLYCOLATE_GLYCERATE TRANSLOCATOR 1, CHLOROPLASTIC"/>
    <property type="match status" value="1"/>
</dbReference>
<feature type="transmembrane region" description="Helical" evidence="5">
    <location>
        <begin position="217"/>
        <end position="243"/>
    </location>
</feature>
<reference evidence="6 7" key="1">
    <citation type="submission" date="2023-07" db="EMBL/GenBank/DDBJ databases">
        <title>Genomic Encyclopedia of Type Strains, Phase IV (KMG-IV): sequencing the most valuable type-strain genomes for metagenomic binning, comparative biology and taxonomic classification.</title>
        <authorList>
            <person name="Goeker M."/>
        </authorList>
    </citation>
    <scope>NUCLEOTIDE SEQUENCE [LARGE SCALE GENOMIC DNA]</scope>
    <source>
        <strain evidence="6 7">DSM 5896</strain>
    </source>
</reference>
<keyword evidence="7" id="KW-1185">Reference proteome</keyword>
<evidence type="ECO:0000256" key="1">
    <source>
        <dbReference type="ARBA" id="ARBA00004141"/>
    </source>
</evidence>
<keyword evidence="3 5" id="KW-1133">Transmembrane helix</keyword>
<keyword evidence="4 5" id="KW-0472">Membrane</keyword>
<comment type="caution">
    <text evidence="6">The sequence shown here is derived from an EMBL/GenBank/DDBJ whole genome shotgun (WGS) entry which is preliminary data.</text>
</comment>
<evidence type="ECO:0000313" key="7">
    <source>
        <dbReference type="Proteomes" id="UP001237448"/>
    </source>
</evidence>
<name>A0ABU0FCU8_9HYPH</name>
<feature type="transmembrane region" description="Helical" evidence="5">
    <location>
        <begin position="18"/>
        <end position="35"/>
    </location>
</feature>
<dbReference type="PANTHER" id="PTHR30249">
    <property type="entry name" value="PUTATIVE SEROTONIN TRANSPORTER"/>
    <property type="match status" value="1"/>
</dbReference>
<feature type="transmembrane region" description="Helical" evidence="5">
    <location>
        <begin position="191"/>
        <end position="211"/>
    </location>
</feature>
<gene>
    <name evidence="6" type="ORF">J3R73_002153</name>
</gene>
<keyword evidence="6" id="KW-0378">Hydrolase</keyword>
<protein>
    <submittedName>
        <fullName evidence="6">Effector of murein hydrolase</fullName>
    </submittedName>
</protein>
<dbReference type="GO" id="GO:0016787">
    <property type="term" value="F:hydrolase activity"/>
    <property type="evidence" value="ECO:0007669"/>
    <property type="project" value="UniProtKB-KW"/>
</dbReference>
<evidence type="ECO:0000256" key="3">
    <source>
        <dbReference type="ARBA" id="ARBA00022989"/>
    </source>
</evidence>
<keyword evidence="2 5" id="KW-0812">Transmembrane</keyword>
<feature type="transmembrane region" description="Helical" evidence="5">
    <location>
        <begin position="107"/>
        <end position="130"/>
    </location>
</feature>
<feature type="transmembrane region" description="Helical" evidence="5">
    <location>
        <begin position="160"/>
        <end position="179"/>
    </location>
</feature>
<feature type="transmembrane region" description="Helical" evidence="5">
    <location>
        <begin position="47"/>
        <end position="66"/>
    </location>
</feature>
<evidence type="ECO:0000256" key="4">
    <source>
        <dbReference type="ARBA" id="ARBA00023136"/>
    </source>
</evidence>
<proteinExistence type="predicted"/>
<evidence type="ECO:0000256" key="5">
    <source>
        <dbReference type="SAM" id="Phobius"/>
    </source>
</evidence>
<dbReference type="RefSeq" id="WP_307426119.1">
    <property type="nucleotide sequence ID" value="NZ_JAUSVK010000001.1"/>
</dbReference>
<dbReference type="InterPro" id="IPR007300">
    <property type="entry name" value="CidB/LrgB"/>
</dbReference>
<evidence type="ECO:0000313" key="6">
    <source>
        <dbReference type="EMBL" id="MDQ0392361.1"/>
    </source>
</evidence>
<sequence length="244" mass="24319">MIHSAAPSSTDISSASPVASPLFWLAVTLAAYLGAQRLQRLCRGSPLANPVLVAILIVAAVLLGTGTPYATYFDQTRPITFLLGPATVALAVPLARNLHHVRSSLRGIVLAVAAGSVASLATGIVLVQLFGGSRAVALSMAPKAATTPIAMAVSQEIGGIPALTAALAIVGGIVAAIVGQRLLGCLRISDWRVHGLAAGVAGSGVAAAHVAGMDGLAAAFAALGIALNGVITTLVAPLVPLLWP</sequence>
<dbReference type="Proteomes" id="UP001237448">
    <property type="component" value="Unassembled WGS sequence"/>
</dbReference>
<feature type="transmembrane region" description="Helical" evidence="5">
    <location>
        <begin position="78"/>
        <end position="95"/>
    </location>
</feature>
<comment type="subcellular location">
    <subcellularLocation>
        <location evidence="1">Membrane</location>
        <topology evidence="1">Multi-pass membrane protein</topology>
    </subcellularLocation>
</comment>